<proteinExistence type="predicted"/>
<dbReference type="SUPFAM" id="SSF46955">
    <property type="entry name" value="Putative DNA-binding domain"/>
    <property type="match status" value="1"/>
</dbReference>
<evidence type="ECO:0000259" key="1">
    <source>
        <dbReference type="Pfam" id="PF12728"/>
    </source>
</evidence>
<comment type="caution">
    <text evidence="2">The sequence shown here is derived from an EMBL/GenBank/DDBJ whole genome shotgun (WGS) entry which is preliminary data.</text>
</comment>
<evidence type="ECO:0000313" key="3">
    <source>
        <dbReference type="Proteomes" id="UP001467690"/>
    </source>
</evidence>
<evidence type="ECO:0000313" key="2">
    <source>
        <dbReference type="EMBL" id="MER2492352.1"/>
    </source>
</evidence>
<name>A0ABV1RI59_9ALTE</name>
<sequence>MNIESLTNDKLITTRDVVNMLGVSRRTIYNYTRDHGFPKPTSKPGCRKLWRLSDVEAWINQDKEAA</sequence>
<keyword evidence="3" id="KW-1185">Reference proteome</keyword>
<organism evidence="2 3">
    <name type="scientific">Catenovulum sediminis</name>
    <dbReference type="NCBI Taxonomy" id="1740262"/>
    <lineage>
        <taxon>Bacteria</taxon>
        <taxon>Pseudomonadati</taxon>
        <taxon>Pseudomonadota</taxon>
        <taxon>Gammaproteobacteria</taxon>
        <taxon>Alteromonadales</taxon>
        <taxon>Alteromonadaceae</taxon>
        <taxon>Catenovulum</taxon>
    </lineage>
</organism>
<reference evidence="2 3" key="1">
    <citation type="submission" date="2024-06" db="EMBL/GenBank/DDBJ databases">
        <authorList>
            <person name="Chen R.Y."/>
        </authorList>
    </citation>
    <scope>NUCLEOTIDE SEQUENCE [LARGE SCALE GENOMIC DNA]</scope>
    <source>
        <strain evidence="2 3">D2</strain>
    </source>
</reference>
<feature type="domain" description="Helix-turn-helix" evidence="1">
    <location>
        <begin position="12"/>
        <end position="61"/>
    </location>
</feature>
<dbReference type="Proteomes" id="UP001467690">
    <property type="component" value="Unassembled WGS sequence"/>
</dbReference>
<dbReference type="Gene3D" id="1.10.238.160">
    <property type="match status" value="1"/>
</dbReference>
<dbReference type="RefSeq" id="WP_350401877.1">
    <property type="nucleotide sequence ID" value="NZ_JBELOE010000210.1"/>
</dbReference>
<protein>
    <submittedName>
        <fullName evidence="2">Helix-turn-helix domain-containing protein</fullName>
    </submittedName>
</protein>
<dbReference type="InterPro" id="IPR009061">
    <property type="entry name" value="DNA-bd_dom_put_sf"/>
</dbReference>
<dbReference type="Pfam" id="PF12728">
    <property type="entry name" value="HTH_17"/>
    <property type="match status" value="1"/>
</dbReference>
<accession>A0ABV1RI59</accession>
<dbReference type="EMBL" id="JBELOE010000210">
    <property type="protein sequence ID" value="MER2492352.1"/>
    <property type="molecule type" value="Genomic_DNA"/>
</dbReference>
<gene>
    <name evidence="2" type="ORF">ABS311_10725</name>
</gene>
<dbReference type="InterPro" id="IPR041657">
    <property type="entry name" value="HTH_17"/>
</dbReference>